<keyword evidence="22" id="KW-1185">Reference proteome</keyword>
<dbReference type="Gene3D" id="1.10.510.10">
    <property type="entry name" value="Transferase(Phosphotransferase) domain 1"/>
    <property type="match status" value="1"/>
</dbReference>
<evidence type="ECO:0000259" key="20">
    <source>
        <dbReference type="PROSITE" id="PS50011"/>
    </source>
</evidence>
<dbReference type="InterPro" id="IPR013210">
    <property type="entry name" value="LRR_N_plant-typ"/>
</dbReference>
<comment type="subcellular location">
    <subcellularLocation>
        <location evidence="1">Membrane</location>
        <topology evidence="1">Single-pass type I membrane protein</topology>
    </subcellularLocation>
</comment>
<keyword evidence="8 19" id="KW-0732">Signal</keyword>
<evidence type="ECO:0000256" key="1">
    <source>
        <dbReference type="ARBA" id="ARBA00004479"/>
    </source>
</evidence>
<comment type="similarity">
    <text evidence="2">Belongs to the protein kinase superfamily. Ser/Thr protein kinase family.</text>
</comment>
<evidence type="ECO:0000313" key="22">
    <source>
        <dbReference type="Proteomes" id="UP000596660"/>
    </source>
</evidence>
<evidence type="ECO:0000256" key="10">
    <source>
        <dbReference type="ARBA" id="ARBA00022741"/>
    </source>
</evidence>
<dbReference type="SMART" id="SM00220">
    <property type="entry name" value="S_TKc"/>
    <property type="match status" value="1"/>
</dbReference>
<evidence type="ECO:0000256" key="9">
    <source>
        <dbReference type="ARBA" id="ARBA00022737"/>
    </source>
</evidence>
<evidence type="ECO:0000256" key="19">
    <source>
        <dbReference type="SAM" id="SignalP"/>
    </source>
</evidence>
<dbReference type="PANTHER" id="PTHR45974">
    <property type="entry name" value="RECEPTOR-LIKE PROTEIN 55"/>
    <property type="match status" value="1"/>
</dbReference>
<dbReference type="PROSITE" id="PS00107">
    <property type="entry name" value="PROTEIN_KINASE_ATP"/>
    <property type="match status" value="1"/>
</dbReference>
<organism evidence="21 22">
    <name type="scientific">Chenopodium quinoa</name>
    <name type="common">Quinoa</name>
    <dbReference type="NCBI Taxonomy" id="63459"/>
    <lineage>
        <taxon>Eukaryota</taxon>
        <taxon>Viridiplantae</taxon>
        <taxon>Streptophyta</taxon>
        <taxon>Embryophyta</taxon>
        <taxon>Tracheophyta</taxon>
        <taxon>Spermatophyta</taxon>
        <taxon>Magnoliopsida</taxon>
        <taxon>eudicotyledons</taxon>
        <taxon>Gunneridae</taxon>
        <taxon>Pentapetalae</taxon>
        <taxon>Caryophyllales</taxon>
        <taxon>Chenopodiaceae</taxon>
        <taxon>Chenopodioideae</taxon>
        <taxon>Atripliceae</taxon>
        <taxon>Chenopodium</taxon>
    </lineage>
</organism>
<evidence type="ECO:0000256" key="18">
    <source>
        <dbReference type="SAM" id="Phobius"/>
    </source>
</evidence>
<evidence type="ECO:0000256" key="2">
    <source>
        <dbReference type="ARBA" id="ARBA00008684"/>
    </source>
</evidence>
<dbReference type="RefSeq" id="XP_021720987.1">
    <property type="nucleotide sequence ID" value="XM_021865295.1"/>
</dbReference>
<keyword evidence="4" id="KW-0723">Serine/threonine-protein kinase</keyword>
<protein>
    <recommendedName>
        <fullName evidence="3">non-specific serine/threonine protein kinase</fullName>
        <ecNumber evidence="3">2.7.11.1</ecNumber>
    </recommendedName>
</protein>
<accession>A0A803MMK1</accession>
<dbReference type="PROSITE" id="PS00108">
    <property type="entry name" value="PROTEIN_KINASE_ST"/>
    <property type="match status" value="1"/>
</dbReference>
<dbReference type="GO" id="GO:0016020">
    <property type="term" value="C:membrane"/>
    <property type="evidence" value="ECO:0007669"/>
    <property type="project" value="UniProtKB-SubCell"/>
</dbReference>
<gene>
    <name evidence="21" type="primary">LOC110688525</name>
</gene>
<name>A0A803MMK1_CHEQI</name>
<dbReference type="Pfam" id="PF08263">
    <property type="entry name" value="LRRNT_2"/>
    <property type="match status" value="1"/>
</dbReference>
<dbReference type="KEGG" id="cqi:110688525"/>
<feature type="domain" description="Protein kinase" evidence="20">
    <location>
        <begin position="633"/>
        <end position="908"/>
    </location>
</feature>
<evidence type="ECO:0000256" key="12">
    <source>
        <dbReference type="ARBA" id="ARBA00022840"/>
    </source>
</evidence>
<evidence type="ECO:0000256" key="7">
    <source>
        <dbReference type="ARBA" id="ARBA00022692"/>
    </source>
</evidence>
<evidence type="ECO:0000256" key="5">
    <source>
        <dbReference type="ARBA" id="ARBA00022614"/>
    </source>
</evidence>
<dbReference type="PROSITE" id="PS50011">
    <property type="entry name" value="PROTEIN_KINASE_DOM"/>
    <property type="match status" value="1"/>
</dbReference>
<dbReference type="FunFam" id="3.30.200.20:FF:000328">
    <property type="entry name" value="Leucine-rich repeat protein kinase family protein"/>
    <property type="match status" value="1"/>
</dbReference>
<dbReference type="Proteomes" id="UP000596660">
    <property type="component" value="Unplaced"/>
</dbReference>
<dbReference type="InterPro" id="IPR032675">
    <property type="entry name" value="LRR_dom_sf"/>
</dbReference>
<proteinExistence type="inferred from homology"/>
<dbReference type="Gramene" id="AUR62032502-RA">
    <property type="protein sequence ID" value="AUR62032502-RA:cds"/>
    <property type="gene ID" value="AUR62032502"/>
</dbReference>
<dbReference type="EC" id="2.7.11.1" evidence="3"/>
<dbReference type="Pfam" id="PF00069">
    <property type="entry name" value="Pkinase"/>
    <property type="match status" value="1"/>
</dbReference>
<feature type="transmembrane region" description="Helical" evidence="18">
    <location>
        <begin position="561"/>
        <end position="584"/>
    </location>
</feature>
<dbReference type="AlphaFoldDB" id="A0A803MMK1"/>
<reference evidence="21" key="1">
    <citation type="journal article" date="2017" name="Nature">
        <title>The genome of Chenopodium quinoa.</title>
        <authorList>
            <person name="Jarvis D.E."/>
            <person name="Ho Y.S."/>
            <person name="Lightfoot D.J."/>
            <person name="Schmoeckel S.M."/>
            <person name="Li B."/>
            <person name="Borm T.J.A."/>
            <person name="Ohyanagi H."/>
            <person name="Mineta K."/>
            <person name="Michell C.T."/>
            <person name="Saber N."/>
            <person name="Kharbatia N.M."/>
            <person name="Rupper R.R."/>
            <person name="Sharp A.R."/>
            <person name="Dally N."/>
            <person name="Boughton B.A."/>
            <person name="Woo Y.H."/>
            <person name="Gao G."/>
            <person name="Schijlen E.G.W.M."/>
            <person name="Guo X."/>
            <person name="Momin A.A."/>
            <person name="Negrao S."/>
            <person name="Al-Babili S."/>
            <person name="Gehring C."/>
            <person name="Roessner U."/>
            <person name="Jung C."/>
            <person name="Murphy K."/>
            <person name="Arold S.T."/>
            <person name="Gojobori T."/>
            <person name="van der Linden C.G."/>
            <person name="van Loo E.N."/>
            <person name="Jellen E.N."/>
            <person name="Maughan P.J."/>
            <person name="Tester M."/>
        </authorList>
    </citation>
    <scope>NUCLEOTIDE SEQUENCE [LARGE SCALE GENOMIC DNA]</scope>
    <source>
        <strain evidence="21">cv. PI 614886</strain>
    </source>
</reference>
<keyword evidence="11" id="KW-0418">Kinase</keyword>
<dbReference type="SUPFAM" id="SSF56112">
    <property type="entry name" value="Protein kinase-like (PK-like)"/>
    <property type="match status" value="1"/>
</dbReference>
<keyword evidence="6" id="KW-0808">Transferase</keyword>
<dbReference type="InterPro" id="IPR017441">
    <property type="entry name" value="Protein_kinase_ATP_BS"/>
</dbReference>
<evidence type="ECO:0000256" key="13">
    <source>
        <dbReference type="ARBA" id="ARBA00022989"/>
    </source>
</evidence>
<keyword evidence="16" id="KW-0325">Glycoprotein</keyword>
<dbReference type="EnsemblPlants" id="AUR62032502-RA">
    <property type="protein sequence ID" value="AUR62032502-RA:cds"/>
    <property type="gene ID" value="AUR62032502"/>
</dbReference>
<evidence type="ECO:0000256" key="16">
    <source>
        <dbReference type="ARBA" id="ARBA00023180"/>
    </source>
</evidence>
<dbReference type="GO" id="GO:0005524">
    <property type="term" value="F:ATP binding"/>
    <property type="evidence" value="ECO:0007669"/>
    <property type="project" value="UniProtKB-UniRule"/>
</dbReference>
<dbReference type="Gene3D" id="3.30.200.20">
    <property type="entry name" value="Phosphorylase Kinase, domain 1"/>
    <property type="match status" value="1"/>
</dbReference>
<dbReference type="FunFam" id="1.10.510.10:FF:000453">
    <property type="entry name" value="LRR receptor-like serine/threonine-protein kinase HSL2"/>
    <property type="match status" value="1"/>
</dbReference>
<keyword evidence="13 18" id="KW-1133">Transmembrane helix</keyword>
<feature type="chain" id="PRO_5030822820" description="non-specific serine/threonine protein kinase" evidence="19">
    <location>
        <begin position="30"/>
        <end position="956"/>
    </location>
</feature>
<keyword evidence="14 18" id="KW-0472">Membrane</keyword>
<keyword evidence="15" id="KW-0675">Receptor</keyword>
<dbReference type="PANTHER" id="PTHR45974:SF266">
    <property type="entry name" value="LEUCINE-RICH REPEAT RECEPTOR PROTEIN KINASE HPCA1"/>
    <property type="match status" value="1"/>
</dbReference>
<dbReference type="FunFam" id="3.80.10.10:FF:000363">
    <property type="entry name" value="Leucine-rich repeat family protein"/>
    <property type="match status" value="1"/>
</dbReference>
<feature type="signal peptide" evidence="19">
    <location>
        <begin position="1"/>
        <end position="29"/>
    </location>
</feature>
<keyword evidence="5" id="KW-0433">Leucine-rich repeat</keyword>
<evidence type="ECO:0000313" key="21">
    <source>
        <dbReference type="EnsemblPlants" id="AUR62032502-RA:cds"/>
    </source>
</evidence>
<reference evidence="21" key="2">
    <citation type="submission" date="2021-03" db="UniProtKB">
        <authorList>
            <consortium name="EnsemblPlants"/>
        </authorList>
    </citation>
    <scope>IDENTIFICATION</scope>
</reference>
<evidence type="ECO:0000256" key="17">
    <source>
        <dbReference type="PROSITE-ProRule" id="PRU10141"/>
    </source>
</evidence>
<dbReference type="InterPro" id="IPR011009">
    <property type="entry name" value="Kinase-like_dom_sf"/>
</dbReference>
<evidence type="ECO:0000256" key="3">
    <source>
        <dbReference type="ARBA" id="ARBA00012513"/>
    </source>
</evidence>
<evidence type="ECO:0000256" key="15">
    <source>
        <dbReference type="ARBA" id="ARBA00023170"/>
    </source>
</evidence>
<evidence type="ECO:0000256" key="4">
    <source>
        <dbReference type="ARBA" id="ARBA00022527"/>
    </source>
</evidence>
<dbReference type="InterPro" id="IPR000719">
    <property type="entry name" value="Prot_kinase_dom"/>
</dbReference>
<dbReference type="OMA" id="QEMGNSP"/>
<dbReference type="SUPFAM" id="SSF52058">
    <property type="entry name" value="L domain-like"/>
    <property type="match status" value="1"/>
</dbReference>
<sequence>MGVLGYQMMGLRVVLILAFVCIRILDIEAQTNTQDTAALQALTKDWENLPPNWSGGDPCGSQWDGISCTNSRITEITLANMDLKGQLTGDIAFLSALRILDLSYNKRLTGPLPPSIGQLKALTNLILLGCGFNGRIPDSVGSLEQLVYLSLNENKFTGEIPASIGNLKHLYWLDLADNQLTGGVPVSNGSTPGLDLLVKTKHFHFGMNRLSGTIPAKLFNSSMTLIHVLFDNNDLTGNLPSSLGLVSTLEAVRFDRNSLSGDLPATIGNLTNVNELVLSHNALTGPIPDLSRMQTLSLLDLSNNSFDAAEVPQWISSLQSLTTLMIDGAKLEGPLPEEIFNIPQLQTVSMRNNQINGTFKIGGNYSRELQLIDLQNNSIEAATVAPQHNFTLTLVDNPFCSGDGEQFVYCKSDQDTGSRYTSPASCIVRSCPSEKTFSPACKCAYPFTGTLRFRAPSSFGNTDYFNALHKNLLDTLGKYRLPVESVALQDEGVDVFGYLNVKMQVFPLGQDYFNRTGIISLAFVFSNQTYKPLDTYGPYVFAADIYTHFDGKSGNNSHTGIIVGAAVGASVLLLLLICAGGYALNQKKRAKKAKQESDPFVSWDAHGAGGDVPQLKGARFFTFEELQKCTHNFSEANNIGSGGYGKVYKGILPDGQMIAIKRSQQGSMQGSREFKNEVELLSRVHHKNLVKLIGFCFDKGEQTLVYEFIPNGTLMESLSGKSGIQMDWIRRLMVTLGSARGLQYLHELADPPIIHRDIKSNNILLDERLTAKVADFGLSKLFGDTDQKGYVTTQVKGTMGYLDPEYFMTNQLTEKSDIFSFGVVMLEMVTARQPIQDGKYIVREVKEAMDRSKDLYNLHRVMDPLLLTHTTTLVGLEKFVDLALKCVQDEGTNRPTMGEVVKEIENIVKLAGMNPNAESAPSSQTYDGVSGGNFGHPYSDNSLFHYSGSIPLTRAE</sequence>
<dbReference type="InterPro" id="IPR008271">
    <property type="entry name" value="Ser/Thr_kinase_AS"/>
</dbReference>
<dbReference type="OrthoDB" id="2015206at2759"/>
<dbReference type="Gene3D" id="3.80.10.10">
    <property type="entry name" value="Ribonuclease Inhibitor"/>
    <property type="match status" value="2"/>
</dbReference>
<keyword evidence="9" id="KW-0677">Repeat</keyword>
<evidence type="ECO:0000256" key="8">
    <source>
        <dbReference type="ARBA" id="ARBA00022729"/>
    </source>
</evidence>
<feature type="binding site" evidence="17">
    <location>
        <position position="661"/>
    </location>
    <ligand>
        <name>ATP</name>
        <dbReference type="ChEBI" id="CHEBI:30616"/>
    </ligand>
</feature>
<evidence type="ECO:0000256" key="6">
    <source>
        <dbReference type="ARBA" id="ARBA00022679"/>
    </source>
</evidence>
<dbReference type="FunFam" id="3.80.10.10:FF:000542">
    <property type="entry name" value="Leucine-rich repeat protein kinase family protein"/>
    <property type="match status" value="1"/>
</dbReference>
<dbReference type="InterPro" id="IPR001611">
    <property type="entry name" value="Leu-rich_rpt"/>
</dbReference>
<keyword evidence="7 18" id="KW-0812">Transmembrane</keyword>
<dbReference type="GO" id="GO:0004674">
    <property type="term" value="F:protein serine/threonine kinase activity"/>
    <property type="evidence" value="ECO:0007669"/>
    <property type="project" value="UniProtKB-KW"/>
</dbReference>
<dbReference type="GeneID" id="110688525"/>
<dbReference type="Pfam" id="PF00560">
    <property type="entry name" value="LRR_1"/>
    <property type="match status" value="2"/>
</dbReference>
<keyword evidence="12 17" id="KW-0067">ATP-binding</keyword>
<keyword evidence="10 17" id="KW-0547">Nucleotide-binding</keyword>
<dbReference type="CDD" id="cd14066">
    <property type="entry name" value="STKc_IRAK"/>
    <property type="match status" value="1"/>
</dbReference>
<evidence type="ECO:0000256" key="14">
    <source>
        <dbReference type="ARBA" id="ARBA00023136"/>
    </source>
</evidence>
<evidence type="ECO:0000256" key="11">
    <source>
        <dbReference type="ARBA" id="ARBA00022777"/>
    </source>
</evidence>